<reference evidence="3 4" key="1">
    <citation type="submission" date="2024-02" db="EMBL/GenBank/DDBJ databases">
        <title>A novel Wenzhouxiangellaceae bacterium, isolated from coastal sediments.</title>
        <authorList>
            <person name="Du Z.-J."/>
            <person name="Ye Y.-Q."/>
            <person name="Zhang X.-Y."/>
        </authorList>
    </citation>
    <scope>NUCLEOTIDE SEQUENCE [LARGE SCALE GENOMIC DNA]</scope>
    <source>
        <strain evidence="3 4">CH-27</strain>
    </source>
</reference>
<proteinExistence type="predicted"/>
<dbReference type="Proteomes" id="UP001359886">
    <property type="component" value="Unassembled WGS sequence"/>
</dbReference>
<name>A0AAW9RLT5_9GAMM</name>
<dbReference type="SUPFAM" id="SSF56281">
    <property type="entry name" value="Metallo-hydrolase/oxidoreductase"/>
    <property type="match status" value="1"/>
</dbReference>
<evidence type="ECO:0000313" key="4">
    <source>
        <dbReference type="Proteomes" id="UP001359886"/>
    </source>
</evidence>
<comment type="caution">
    <text evidence="3">The sequence shown here is derived from an EMBL/GenBank/DDBJ whole genome shotgun (WGS) entry which is preliminary data.</text>
</comment>
<protein>
    <submittedName>
        <fullName evidence="3">MBL fold metallo-hydrolase</fullName>
    </submittedName>
</protein>
<dbReference type="InterPro" id="IPR036866">
    <property type="entry name" value="RibonucZ/Hydroxyglut_hydro"/>
</dbReference>
<dbReference type="EMBL" id="JAZHOG010000008">
    <property type="protein sequence ID" value="MEJ8568521.1"/>
    <property type="molecule type" value="Genomic_DNA"/>
</dbReference>
<dbReference type="RefSeq" id="WP_354695843.1">
    <property type="nucleotide sequence ID" value="NZ_JAZHOG010000008.1"/>
</dbReference>
<evidence type="ECO:0000256" key="1">
    <source>
        <dbReference type="SAM" id="SignalP"/>
    </source>
</evidence>
<sequence length="283" mass="31715">MRFRDRIVARRTLRWLGIWALALPFQTLADVTITQLANEGVLLDDGDSTRVMIDGMVVESYSVYAGLPETLHPSFYQAADSFADIDLALVSHQHHDHNQPIHACRFMQASHATVFYSSTQVMDLMREKCREFTLTSPRIKLINPEYDRPEVLQVKDARVSAFLLSHGRGKYAILQNFGHLVEIGGMRVLHIGDAAMSAADFARAGVDEMGVDIALVPFWYFQPGPGGDIVRRFLDAPNIIAVHIPPSELHEVKEHLRVEYPEVIVLDDALDQARFSATTPSPP</sequence>
<feature type="signal peptide" evidence="1">
    <location>
        <begin position="1"/>
        <end position="29"/>
    </location>
</feature>
<dbReference type="Pfam" id="PF12706">
    <property type="entry name" value="Lactamase_B_2"/>
    <property type="match status" value="1"/>
</dbReference>
<dbReference type="PANTHER" id="PTHR43546">
    <property type="entry name" value="UPF0173 METAL-DEPENDENT HYDROLASE MJ1163-RELATED"/>
    <property type="match status" value="1"/>
</dbReference>
<evidence type="ECO:0000313" key="3">
    <source>
        <dbReference type="EMBL" id="MEJ8568521.1"/>
    </source>
</evidence>
<keyword evidence="4" id="KW-1185">Reference proteome</keyword>
<organism evidence="3 4">
    <name type="scientific">Elongatibacter sediminis</name>
    <dbReference type="NCBI Taxonomy" id="3119006"/>
    <lineage>
        <taxon>Bacteria</taxon>
        <taxon>Pseudomonadati</taxon>
        <taxon>Pseudomonadota</taxon>
        <taxon>Gammaproteobacteria</taxon>
        <taxon>Chromatiales</taxon>
        <taxon>Wenzhouxiangellaceae</taxon>
        <taxon>Elongatibacter</taxon>
    </lineage>
</organism>
<evidence type="ECO:0000259" key="2">
    <source>
        <dbReference type="Pfam" id="PF12706"/>
    </source>
</evidence>
<dbReference type="PANTHER" id="PTHR43546:SF8">
    <property type="entry name" value="METALLO-BETA-LACTAMASE DOMAIN-CONTAINING PROTEIN"/>
    <property type="match status" value="1"/>
</dbReference>
<dbReference type="AlphaFoldDB" id="A0AAW9RLT5"/>
<feature type="chain" id="PRO_5043387453" evidence="1">
    <location>
        <begin position="30"/>
        <end position="283"/>
    </location>
</feature>
<dbReference type="Gene3D" id="3.60.15.10">
    <property type="entry name" value="Ribonuclease Z/Hydroxyacylglutathione hydrolase-like"/>
    <property type="match status" value="1"/>
</dbReference>
<accession>A0AAW9RLT5</accession>
<gene>
    <name evidence="3" type="ORF">V3330_12880</name>
</gene>
<dbReference type="InterPro" id="IPR050114">
    <property type="entry name" value="UPF0173_UPF0282_UlaG_hydrolase"/>
</dbReference>
<keyword evidence="1" id="KW-0732">Signal</keyword>
<dbReference type="InterPro" id="IPR001279">
    <property type="entry name" value="Metallo-B-lactamas"/>
</dbReference>
<feature type="domain" description="Metallo-beta-lactamase" evidence="2">
    <location>
        <begin position="72"/>
        <end position="246"/>
    </location>
</feature>